<dbReference type="Gene3D" id="2.60.420.10">
    <property type="entry name" value="Maltose phosphorylase, domain 3"/>
    <property type="match status" value="1"/>
</dbReference>
<dbReference type="Proteomes" id="UP000837803">
    <property type="component" value="Unassembled WGS sequence"/>
</dbReference>
<evidence type="ECO:0000313" key="4">
    <source>
        <dbReference type="Proteomes" id="UP000837803"/>
    </source>
</evidence>
<dbReference type="EMBL" id="CAKLPZ010000003">
    <property type="protein sequence ID" value="CAH1001850.1"/>
    <property type="molecule type" value="Genomic_DNA"/>
</dbReference>
<accession>A0ABM9B3U8</accession>
<name>A0ABM9B3U8_9BACT</name>
<dbReference type="PANTHER" id="PTHR34987">
    <property type="entry name" value="C, PUTATIVE (AFU_ORTHOLOGUE AFUA_3G02880)-RELATED"/>
    <property type="match status" value="1"/>
</dbReference>
<dbReference type="PANTHER" id="PTHR34987:SF6">
    <property type="entry name" value="ALPHA-L-RHAMNOSIDASE SIX-HAIRPIN GLYCOSIDASE DOMAIN-CONTAINING PROTEIN"/>
    <property type="match status" value="1"/>
</dbReference>
<sequence length="584" mass="64863">MFRFLAILGILCTCGPALAQLPPVFDSTAAATAHRSPMVKTYLTPTRIVWLSDTTGTYVQNPELLLVPSNGQVAVNDPKLLRLKSDSTHRAGVLLDFGKEIHGGLKLSMGIKPDKAPVKVRVRFGESAMEAMSSVGGEKNATNEHSLRDFVIEVPWLGSIEVGETGYRFVRLDLVDEGVDMPLYAVQAAFVYRDLDYLGSFESSDERLDEIWMTGAYTVHLNMQDYLWDGIKRDRLVWVGDLHPEVMTVSTVFGQNEVVPRSLDLARDQHPLPQWMNTISSYSMWWILIHQTWYNHYGDLDYLKEQETYMVDLLDQLETFIDADGKETLDGGRFLDWPTSPIPEAVHAGLQAMMVLTFEAGSELMAELDRPELVTKYAATAEHLRTHVPQDNETKQAAAMMVLADLADAEQINTDILKQDGVQNMSTFYGYYILEAMARADDHAGALDVIRNYWGGMLDLGATSFWEDFDINDSRNATPITELVSAGSDDIHGDFGEFCYVGYRHSFAHGWASGPTAWLSQYVLGITLHDGGDAVTIDPHLGDLAYARGTFPTKHGLVSVSHVRQADGTVATEVDAPNGLTVNR</sequence>
<dbReference type="SUPFAM" id="SSF48208">
    <property type="entry name" value="Six-hairpin glycosidases"/>
    <property type="match status" value="1"/>
</dbReference>
<gene>
    <name evidence="3" type="ORF">LEM8419_02758</name>
</gene>
<evidence type="ECO:0000313" key="3">
    <source>
        <dbReference type="EMBL" id="CAH1001850.1"/>
    </source>
</evidence>
<comment type="caution">
    <text evidence="3">The sequence shown here is derived from an EMBL/GenBank/DDBJ whole genome shotgun (WGS) entry which is preliminary data.</text>
</comment>
<keyword evidence="1" id="KW-0732">Signal</keyword>
<dbReference type="InterPro" id="IPR008928">
    <property type="entry name" value="6-hairpin_glycosidase_sf"/>
</dbReference>
<evidence type="ECO:0000259" key="2">
    <source>
        <dbReference type="Pfam" id="PF17389"/>
    </source>
</evidence>
<proteinExistence type="predicted"/>
<dbReference type="InterPro" id="IPR012341">
    <property type="entry name" value="6hp_glycosidase-like_sf"/>
</dbReference>
<feature type="chain" id="PRO_5047121152" description="Alpha-L-rhamnosidase six-hairpin glycosidase domain-containing protein" evidence="1">
    <location>
        <begin position="20"/>
        <end position="584"/>
    </location>
</feature>
<dbReference type="InterPro" id="IPR035396">
    <property type="entry name" value="Bac_rhamnosid6H"/>
</dbReference>
<keyword evidence="4" id="KW-1185">Reference proteome</keyword>
<organism evidence="3 4">
    <name type="scientific">Neolewinella maritima</name>
    <dbReference type="NCBI Taxonomy" id="1383882"/>
    <lineage>
        <taxon>Bacteria</taxon>
        <taxon>Pseudomonadati</taxon>
        <taxon>Bacteroidota</taxon>
        <taxon>Saprospiria</taxon>
        <taxon>Saprospirales</taxon>
        <taxon>Lewinellaceae</taxon>
        <taxon>Neolewinella</taxon>
    </lineage>
</organism>
<dbReference type="Pfam" id="PF17389">
    <property type="entry name" value="Bac_rhamnosid6H"/>
    <property type="match status" value="1"/>
</dbReference>
<dbReference type="Gene3D" id="1.50.10.10">
    <property type="match status" value="1"/>
</dbReference>
<feature type="signal peptide" evidence="1">
    <location>
        <begin position="1"/>
        <end position="19"/>
    </location>
</feature>
<evidence type="ECO:0000256" key="1">
    <source>
        <dbReference type="SAM" id="SignalP"/>
    </source>
</evidence>
<dbReference type="RefSeq" id="WP_238751707.1">
    <property type="nucleotide sequence ID" value="NZ_CAKLPZ010000003.1"/>
</dbReference>
<feature type="domain" description="Alpha-L-rhamnosidase six-hairpin glycosidase" evidence="2">
    <location>
        <begin position="198"/>
        <end position="522"/>
    </location>
</feature>
<reference evidence="3" key="1">
    <citation type="submission" date="2021-12" db="EMBL/GenBank/DDBJ databases">
        <authorList>
            <person name="Rodrigo-Torres L."/>
            <person name="Arahal R. D."/>
            <person name="Lucena T."/>
        </authorList>
    </citation>
    <scope>NUCLEOTIDE SEQUENCE</scope>
    <source>
        <strain evidence="3">CECT 8419</strain>
    </source>
</reference>
<protein>
    <recommendedName>
        <fullName evidence="2">Alpha-L-rhamnosidase six-hairpin glycosidase domain-containing protein</fullName>
    </recommendedName>
</protein>